<evidence type="ECO:0000313" key="8">
    <source>
        <dbReference type="EMBL" id="HEM66475.1"/>
    </source>
</evidence>
<name>A0A7J2U252_9CREN</name>
<keyword evidence="5 7" id="KW-1133">Transmembrane helix</keyword>
<dbReference type="Gene3D" id="3.90.550.10">
    <property type="entry name" value="Spore Coat Polysaccharide Biosynthesis Protein SpsA, Chain A"/>
    <property type="match status" value="1"/>
</dbReference>
<evidence type="ECO:0000256" key="4">
    <source>
        <dbReference type="ARBA" id="ARBA00022692"/>
    </source>
</evidence>
<sequence length="414" mass="46820">MPVTRLITMESLLIEFASRFIRELSLLLNDSIFIAFISLTAFHLAITVGYFIYVSRASRKLWNLRVSDDYEPYVTIIVPAYKEARVIGKKIENIANLYYPKHKLQVIIIGDPETIDAAKKSIHMLNGMKVLLLEEKERLGKANALNYALKFAEGEIIAISDADAMWSPDALKNAVKYFSDPIVAAVTGHEIISNASKNIHTYSEQSYRKMYYTMRLGESKIWSTMIFQGELALYRRSYLKHFESRPGYSDDTGTVIRLIKEGYRCIYIPKAKFADAAPPNLKDKIKLKSRRGQHLINALTEALKYKIKGMLPLPACIVIANFYMHVLAPIIQLVTPILLAVSLIRSTALVTSILLIAILAILMLSKNIRSLAELYITSSLALTLALIRNIMGTRSAVWERIESMREYEATATTK</sequence>
<dbReference type="InterPro" id="IPR050321">
    <property type="entry name" value="Glycosyltr_2/OpgH_subfam"/>
</dbReference>
<dbReference type="PANTHER" id="PTHR43867">
    <property type="entry name" value="CELLULOSE SYNTHASE CATALYTIC SUBUNIT A [UDP-FORMING]"/>
    <property type="match status" value="1"/>
</dbReference>
<dbReference type="InterPro" id="IPR029044">
    <property type="entry name" value="Nucleotide-diphossugar_trans"/>
</dbReference>
<dbReference type="PANTHER" id="PTHR43867:SF2">
    <property type="entry name" value="CELLULOSE SYNTHASE CATALYTIC SUBUNIT A [UDP-FORMING]"/>
    <property type="match status" value="1"/>
</dbReference>
<dbReference type="SUPFAM" id="SSF53448">
    <property type="entry name" value="Nucleotide-diphospho-sugar transferases"/>
    <property type="match status" value="1"/>
</dbReference>
<dbReference type="Pfam" id="PF13641">
    <property type="entry name" value="Glyco_tranf_2_3"/>
    <property type="match status" value="1"/>
</dbReference>
<organism evidence="8">
    <name type="scientific">Ignisphaera aggregans</name>
    <dbReference type="NCBI Taxonomy" id="334771"/>
    <lineage>
        <taxon>Archaea</taxon>
        <taxon>Thermoproteota</taxon>
        <taxon>Thermoprotei</taxon>
        <taxon>Desulfurococcales</taxon>
        <taxon>Desulfurococcaceae</taxon>
        <taxon>Ignisphaera</taxon>
    </lineage>
</organism>
<dbReference type="GO" id="GO:0016020">
    <property type="term" value="C:membrane"/>
    <property type="evidence" value="ECO:0007669"/>
    <property type="project" value="UniProtKB-SubCell"/>
</dbReference>
<keyword evidence="2" id="KW-0328">Glycosyltransferase</keyword>
<dbReference type="GO" id="GO:0016757">
    <property type="term" value="F:glycosyltransferase activity"/>
    <property type="evidence" value="ECO:0007669"/>
    <property type="project" value="UniProtKB-KW"/>
</dbReference>
<evidence type="ECO:0000256" key="7">
    <source>
        <dbReference type="SAM" id="Phobius"/>
    </source>
</evidence>
<evidence type="ECO:0000256" key="5">
    <source>
        <dbReference type="ARBA" id="ARBA00022989"/>
    </source>
</evidence>
<feature type="transmembrane region" description="Helical" evidence="7">
    <location>
        <begin position="311"/>
        <end position="331"/>
    </location>
</feature>
<gene>
    <name evidence="8" type="ORF">ENO26_02735</name>
</gene>
<protein>
    <submittedName>
        <fullName evidence="8">Glycosyltransferase</fullName>
    </submittedName>
</protein>
<comment type="caution">
    <text evidence="8">The sequence shown here is derived from an EMBL/GenBank/DDBJ whole genome shotgun (WGS) entry which is preliminary data.</text>
</comment>
<reference evidence="8" key="1">
    <citation type="journal article" date="2020" name="mSystems">
        <title>Genome- and Community-Level Interaction Insights into Carbon Utilization and Element Cycling Functions of Hydrothermarchaeota in Hydrothermal Sediment.</title>
        <authorList>
            <person name="Zhou Z."/>
            <person name="Liu Y."/>
            <person name="Xu W."/>
            <person name="Pan J."/>
            <person name="Luo Z.H."/>
            <person name="Li M."/>
        </authorList>
    </citation>
    <scope>NUCLEOTIDE SEQUENCE [LARGE SCALE GENOMIC DNA]</scope>
    <source>
        <strain evidence="8">SpSt-125</strain>
    </source>
</reference>
<comment type="subcellular location">
    <subcellularLocation>
        <location evidence="1">Membrane</location>
        <topology evidence="1">Multi-pass membrane protein</topology>
    </subcellularLocation>
</comment>
<evidence type="ECO:0000256" key="3">
    <source>
        <dbReference type="ARBA" id="ARBA00022679"/>
    </source>
</evidence>
<dbReference type="EMBL" id="DSEU01000016">
    <property type="protein sequence ID" value="HEM66475.1"/>
    <property type="molecule type" value="Genomic_DNA"/>
</dbReference>
<accession>A0A7J2U252</accession>
<feature type="transmembrane region" description="Helical" evidence="7">
    <location>
        <begin position="32"/>
        <end position="53"/>
    </location>
</feature>
<keyword evidence="3 8" id="KW-0808">Transferase</keyword>
<feature type="transmembrane region" description="Helical" evidence="7">
    <location>
        <begin position="337"/>
        <end position="362"/>
    </location>
</feature>
<dbReference type="AlphaFoldDB" id="A0A7J2U252"/>
<proteinExistence type="predicted"/>
<evidence type="ECO:0000256" key="1">
    <source>
        <dbReference type="ARBA" id="ARBA00004141"/>
    </source>
</evidence>
<evidence type="ECO:0000256" key="6">
    <source>
        <dbReference type="ARBA" id="ARBA00023136"/>
    </source>
</evidence>
<evidence type="ECO:0000256" key="2">
    <source>
        <dbReference type="ARBA" id="ARBA00022676"/>
    </source>
</evidence>
<keyword evidence="4 7" id="KW-0812">Transmembrane</keyword>
<keyword evidence="6 7" id="KW-0472">Membrane</keyword>